<dbReference type="AlphaFoldDB" id="A0A656IAZ6"/>
<comment type="caution">
    <text evidence="1">The sequence shown here is derived from an EMBL/GenBank/DDBJ whole genome shotgun (WGS) entry which is preliminary data.</text>
</comment>
<organism evidence="1 2">
    <name type="scientific">Salmonella enteritidis (strain 2009K0958)</name>
    <dbReference type="NCBI Taxonomy" id="1192586"/>
    <lineage>
        <taxon>Bacteria</taxon>
        <taxon>Pseudomonadati</taxon>
        <taxon>Pseudomonadota</taxon>
        <taxon>Gammaproteobacteria</taxon>
        <taxon>Enterobacterales</taxon>
        <taxon>Enterobacteriaceae</taxon>
        <taxon>Salmonella</taxon>
    </lineage>
</organism>
<accession>A0A656IAZ6</accession>
<evidence type="ECO:0000313" key="2">
    <source>
        <dbReference type="Proteomes" id="UP000014535"/>
    </source>
</evidence>
<reference evidence="1 2" key="1">
    <citation type="submission" date="2013-04" db="EMBL/GenBank/DDBJ databases">
        <authorList>
            <person name="McClelland M."/>
            <person name="Porwollik S."/>
            <person name="Desai P."/>
            <person name="Cheng P."/>
            <person name="Wollam A."/>
            <person name="Pepin K."/>
            <person name="Palsikar V.B."/>
            <person name="Fulton L."/>
            <person name="Fulton R."/>
            <person name="Delehaunty K."/>
            <person name="Fronick C."/>
            <person name="Godfrey J."/>
            <person name="Waligorski J."/>
            <person name="Appelbaum E."/>
            <person name="Tomlinson C."/>
            <person name="Warren W."/>
            <person name="Sodergren E."/>
            <person name="Weinstock G."/>
            <person name="Wilson R.K."/>
        </authorList>
    </citation>
    <scope>NUCLEOTIDE SEQUENCE [LARGE SCALE GENOMIC DNA]</scope>
    <source>
        <strain evidence="1 2">2009K0958</strain>
    </source>
</reference>
<sequence length="46" mass="5346">MFNNPDYTGEYFSVLQKRQNPHDGGFQNAFMSVISLAIQLCEAYWN</sequence>
<proteinExistence type="predicted"/>
<dbReference type="Proteomes" id="UP000014535">
    <property type="component" value="Unassembled WGS sequence"/>
</dbReference>
<gene>
    <name evidence="1" type="ORF">A673_04272</name>
</gene>
<protein>
    <submittedName>
        <fullName evidence="1">Uncharacterized protein</fullName>
    </submittedName>
</protein>
<name>A0A656IAZ6_SALE2</name>
<evidence type="ECO:0000313" key="1">
    <source>
        <dbReference type="EMBL" id="EPI64741.1"/>
    </source>
</evidence>
<dbReference type="EMBL" id="ATFT01000104">
    <property type="protein sequence ID" value="EPI64741.1"/>
    <property type="molecule type" value="Genomic_DNA"/>
</dbReference>